<name>A0A8J4X730_CLAMG</name>
<evidence type="ECO:0000259" key="4">
    <source>
        <dbReference type="PROSITE" id="PS50184"/>
    </source>
</evidence>
<feature type="region of interest" description="Disordered" evidence="3">
    <location>
        <begin position="225"/>
        <end position="266"/>
    </location>
</feature>
<gene>
    <name evidence="6" type="ORF">DAT39_003487</name>
</gene>
<evidence type="ECO:0000259" key="5">
    <source>
        <dbReference type="PROSITE" id="PS51233"/>
    </source>
</evidence>
<dbReference type="InterPro" id="IPR050780">
    <property type="entry name" value="Mucin_vWF_Thrombospondin_sf"/>
</dbReference>
<organism evidence="6 7">
    <name type="scientific">Clarias magur</name>
    <name type="common">Asian catfish</name>
    <name type="synonym">Macropteronotus magur</name>
    <dbReference type="NCBI Taxonomy" id="1594786"/>
    <lineage>
        <taxon>Eukaryota</taxon>
        <taxon>Metazoa</taxon>
        <taxon>Chordata</taxon>
        <taxon>Craniata</taxon>
        <taxon>Vertebrata</taxon>
        <taxon>Euteleostomi</taxon>
        <taxon>Actinopterygii</taxon>
        <taxon>Neopterygii</taxon>
        <taxon>Teleostei</taxon>
        <taxon>Ostariophysi</taxon>
        <taxon>Siluriformes</taxon>
        <taxon>Clariidae</taxon>
        <taxon>Clarias</taxon>
    </lineage>
</organism>
<dbReference type="EMBL" id="QNUK01000028">
    <property type="protein sequence ID" value="KAF5906812.1"/>
    <property type="molecule type" value="Genomic_DNA"/>
</dbReference>
<keyword evidence="7" id="KW-1185">Reference proteome</keyword>
<sequence>METTTPETKSSTTETTTTTTETTTTETTTSETTTATTTPETTTTEITITTITTTPETTTTTPITTTPEITTTTMETTTPETKSSTTETTTTETTTAETTTSETTTETTTSETTTATTTPETTTTEITITTITTTPETTTTTPITTTPETTTTTMETTTPETKSSTTETTTTTTETTTTETTTSETTTATTTPETTTTEITITTITTTPETTTTTPITTTPEITTTTMETTTPETKSSTTETTTTTTETTTTETTTSETTTATTTPETTTTEITITTITTTPETTTTTPKTTTPEITTTTMETTTPETKSSTTETTTTTTETTTTETTTSETITETTTTGTTTSTTTPENTEISTTTATTTPETITTETATTVISSTTPETTTATMETTTPETKSSTTETTTATTTSETTTATTTSETTTATTTPETTTTPMETTTPEIKSSTTENTTATKETTTSETTSATTTSEITTPEFTTTSASTILSIITGSTSPRISSPQVQNTTFGTSTITITTPEESTTTSITPSTTTPYTPDCKDLLKNESWPNGAQWTKDCSSFTCKEGVIQSTPVKCSPPVVPVCPRDTHKLIKDKEGCCDIWTCDCQCDVYGDPHYATFEGHEFTFLENCTYTLVEENTSRHNLKISVDNYYCAPFASCVKGIILKYQSNIATLQVLQGSKVTVTHNQVPIKPPYQADGLRFENIGDRVYVYIDEIRSYVYLSVWNTLQINLAMEHFSKNTQGHCGVCGGGSCIRKNGTIENNSCCDKTAYEWIEDDINKPHCWQVPKNVPCSKTTPTPKPCSAPHCEVLRHKVFSQCGDIDEKLVENCKFDYCTSNKTDYVCSALESLADKCKKKGSCVEWRNLTNGLCDIPCPEGMIYDSCRRNPDDYCSGTKRIPVPPWDTMRSGCFCPHNQLLAEPHKQICVSHCTNCKGPEGKPMPAGSRWESNCNICTCNNQTLTEECEPKPVPPTPKCSPGSTLSSDCCKHPICVETICEYNGTKYKAGDTWRDPKSPCETFHCTTEATEIEKTVCPQQFCPEELRVWDQNHCCYSCTGNTTCGVSLSKVTFENCTSELTLPICEGNCASGS</sequence>
<evidence type="ECO:0000256" key="2">
    <source>
        <dbReference type="ARBA" id="ARBA00023180"/>
    </source>
</evidence>
<dbReference type="Proteomes" id="UP000727407">
    <property type="component" value="Unassembled WGS sequence"/>
</dbReference>
<feature type="non-terminal residue" evidence="6">
    <location>
        <position position="1080"/>
    </location>
</feature>
<feature type="domain" description="VWFD" evidence="5">
    <location>
        <begin position="597"/>
        <end position="775"/>
    </location>
</feature>
<evidence type="ECO:0000256" key="3">
    <source>
        <dbReference type="SAM" id="MobiDB-lite"/>
    </source>
</evidence>
<evidence type="ECO:0000256" key="1">
    <source>
        <dbReference type="ARBA" id="ARBA00023157"/>
    </source>
</evidence>
<keyword evidence="1" id="KW-1015">Disulfide bond</keyword>
<keyword evidence="2" id="KW-0325">Glycoprotein</keyword>
<accession>A0A8J4X730</accession>
<dbReference type="InterPro" id="IPR001007">
    <property type="entry name" value="VWF_dom"/>
</dbReference>
<feature type="region of interest" description="Disordered" evidence="3">
    <location>
        <begin position="72"/>
        <end position="120"/>
    </location>
</feature>
<evidence type="ECO:0000313" key="6">
    <source>
        <dbReference type="EMBL" id="KAF5906812.1"/>
    </source>
</evidence>
<dbReference type="PROSITE" id="PS51233">
    <property type="entry name" value="VWFD"/>
    <property type="match status" value="1"/>
</dbReference>
<dbReference type="OrthoDB" id="6262482at2759"/>
<dbReference type="InterPro" id="IPR001846">
    <property type="entry name" value="VWF_type-D"/>
</dbReference>
<dbReference type="SMART" id="SM00214">
    <property type="entry name" value="VWC"/>
    <property type="match status" value="3"/>
</dbReference>
<feature type="region of interest" description="Disordered" evidence="3">
    <location>
        <begin position="375"/>
        <end position="465"/>
    </location>
</feature>
<protein>
    <submittedName>
        <fullName evidence="6">Mucin-2-like isoform X1</fullName>
    </submittedName>
</protein>
<proteinExistence type="predicted"/>
<feature type="region of interest" description="Disordered" evidence="3">
    <location>
        <begin position="136"/>
        <end position="193"/>
    </location>
</feature>
<reference evidence="6" key="1">
    <citation type="submission" date="2020-07" db="EMBL/GenBank/DDBJ databases">
        <title>Clarias magur genome sequencing, assembly and annotation.</title>
        <authorList>
            <person name="Kushwaha B."/>
            <person name="Kumar R."/>
            <person name="Das P."/>
            <person name="Joshi C.G."/>
            <person name="Kumar D."/>
            <person name="Nagpure N.S."/>
            <person name="Pandey M."/>
            <person name="Agarwal S."/>
            <person name="Srivastava S."/>
            <person name="Singh M."/>
            <person name="Sahoo L."/>
            <person name="Jayasankar P."/>
            <person name="Meher P.K."/>
            <person name="Koringa P.G."/>
            <person name="Iquebal M.A."/>
            <person name="Das S.P."/>
            <person name="Bit A."/>
            <person name="Patnaik S."/>
            <person name="Patel N."/>
            <person name="Shah T.M."/>
            <person name="Hinsu A."/>
            <person name="Jena J.K."/>
        </authorList>
    </citation>
    <scope>NUCLEOTIDE SEQUENCE</scope>
    <source>
        <strain evidence="6">CIFAMagur01</strain>
        <tissue evidence="6">Testis</tissue>
    </source>
</reference>
<dbReference type="SMART" id="SM00216">
    <property type="entry name" value="VWD"/>
    <property type="match status" value="1"/>
</dbReference>
<dbReference type="SUPFAM" id="SSF57603">
    <property type="entry name" value="FnI-like domain"/>
    <property type="match status" value="1"/>
</dbReference>
<dbReference type="Pfam" id="PF00094">
    <property type="entry name" value="VWD"/>
    <property type="match status" value="1"/>
</dbReference>
<dbReference type="AlphaFoldDB" id="A0A8J4X730"/>
<comment type="caution">
    <text evidence="6">The sequence shown here is derived from an EMBL/GenBank/DDBJ whole genome shotgun (WGS) entry which is preliminary data.</text>
</comment>
<dbReference type="PANTHER" id="PTHR11339">
    <property type="entry name" value="EXTRACELLULAR MATRIX GLYCOPROTEIN RELATED"/>
    <property type="match status" value="1"/>
</dbReference>
<dbReference type="PANTHER" id="PTHR11339:SF410">
    <property type="entry name" value="INTESTINAL MUCIN-LIKE PROTEIN"/>
    <property type="match status" value="1"/>
</dbReference>
<dbReference type="PROSITE" id="PS50184">
    <property type="entry name" value="VWFC_2"/>
    <property type="match status" value="1"/>
</dbReference>
<feature type="region of interest" description="Disordered" evidence="3">
    <location>
        <begin position="1"/>
        <end position="43"/>
    </location>
</feature>
<feature type="region of interest" description="Disordered" evidence="3">
    <location>
        <begin position="298"/>
        <end position="357"/>
    </location>
</feature>
<feature type="domain" description="VWFC" evidence="4">
    <location>
        <begin position="921"/>
        <end position="983"/>
    </location>
</feature>
<evidence type="ECO:0000313" key="7">
    <source>
        <dbReference type="Proteomes" id="UP000727407"/>
    </source>
</evidence>